<keyword evidence="5 6" id="KW-0472">Membrane</keyword>
<reference evidence="8" key="2">
    <citation type="submission" date="2021-04" db="EMBL/GenBank/DDBJ databases">
        <authorList>
            <person name="Gilroy R."/>
        </authorList>
    </citation>
    <scope>NUCLEOTIDE SEQUENCE</scope>
    <source>
        <strain evidence="8">ChiGjej4B4-7305</strain>
    </source>
</reference>
<keyword evidence="3 6" id="KW-0812">Transmembrane</keyword>
<feature type="transmembrane region" description="Helical" evidence="6">
    <location>
        <begin position="153"/>
        <end position="175"/>
    </location>
</feature>
<evidence type="ECO:0000256" key="1">
    <source>
        <dbReference type="ARBA" id="ARBA00004651"/>
    </source>
</evidence>
<evidence type="ECO:0000259" key="7">
    <source>
        <dbReference type="Pfam" id="PF00482"/>
    </source>
</evidence>
<evidence type="ECO:0000256" key="4">
    <source>
        <dbReference type="ARBA" id="ARBA00022989"/>
    </source>
</evidence>
<evidence type="ECO:0000313" key="8">
    <source>
        <dbReference type="EMBL" id="HIZ34673.1"/>
    </source>
</evidence>
<evidence type="ECO:0000256" key="6">
    <source>
        <dbReference type="SAM" id="Phobius"/>
    </source>
</evidence>
<reference evidence="8" key="1">
    <citation type="journal article" date="2021" name="PeerJ">
        <title>Extensive microbial diversity within the chicken gut microbiome revealed by metagenomics and culture.</title>
        <authorList>
            <person name="Gilroy R."/>
            <person name="Ravi A."/>
            <person name="Getino M."/>
            <person name="Pursley I."/>
            <person name="Horton D.L."/>
            <person name="Alikhan N.F."/>
            <person name="Baker D."/>
            <person name="Gharbi K."/>
            <person name="Hall N."/>
            <person name="Watson M."/>
            <person name="Adriaenssens E.M."/>
            <person name="Foster-Nyarko E."/>
            <person name="Jarju S."/>
            <person name="Secka A."/>
            <person name="Antonio M."/>
            <person name="Oren A."/>
            <person name="Chaudhuri R.R."/>
            <person name="La Ragione R."/>
            <person name="Hildebrand F."/>
            <person name="Pallen M.J."/>
        </authorList>
    </citation>
    <scope>NUCLEOTIDE SEQUENCE</scope>
    <source>
        <strain evidence="8">ChiGjej4B4-7305</strain>
    </source>
</reference>
<dbReference type="GO" id="GO:0005886">
    <property type="term" value="C:plasma membrane"/>
    <property type="evidence" value="ECO:0007669"/>
    <property type="project" value="UniProtKB-SubCell"/>
</dbReference>
<feature type="transmembrane region" description="Helical" evidence="6">
    <location>
        <begin position="54"/>
        <end position="74"/>
    </location>
</feature>
<sequence>MTAPAAVVIVLLSALALLPWACGPRPLGTARDIPDRRPAPVRAVDTAVLLDITRAAIVAGASVPGALAALAAALPPTQGAALGRVETALQLGASWPEAWQDTGQECQELRHALEPAWTDGVSPVPLLHQAADTVRARRTARAREAAARLGVRLVLPLGLCLLPAFVLLGLVPVLLSTGTRLFGG</sequence>
<keyword evidence="2" id="KW-1003">Cell membrane</keyword>
<dbReference type="Pfam" id="PF00482">
    <property type="entry name" value="T2SSF"/>
    <property type="match status" value="1"/>
</dbReference>
<dbReference type="PANTHER" id="PTHR35007:SF3">
    <property type="entry name" value="POSSIBLE CONSERVED ALANINE RICH MEMBRANE PROTEIN"/>
    <property type="match status" value="1"/>
</dbReference>
<dbReference type="Proteomes" id="UP000824037">
    <property type="component" value="Unassembled WGS sequence"/>
</dbReference>
<dbReference type="AlphaFoldDB" id="A0A9D2J325"/>
<dbReference type="PANTHER" id="PTHR35007">
    <property type="entry name" value="INTEGRAL MEMBRANE PROTEIN-RELATED"/>
    <property type="match status" value="1"/>
</dbReference>
<gene>
    <name evidence="8" type="ORF">H9815_02755</name>
</gene>
<feature type="domain" description="Type II secretion system protein GspF" evidence="7">
    <location>
        <begin position="58"/>
        <end position="169"/>
    </location>
</feature>
<evidence type="ECO:0000256" key="5">
    <source>
        <dbReference type="ARBA" id="ARBA00023136"/>
    </source>
</evidence>
<evidence type="ECO:0000313" key="9">
    <source>
        <dbReference type="Proteomes" id="UP000824037"/>
    </source>
</evidence>
<protein>
    <submittedName>
        <fullName evidence="8">Type II secretion system F family protein</fullName>
    </submittedName>
</protein>
<proteinExistence type="predicted"/>
<evidence type="ECO:0000256" key="3">
    <source>
        <dbReference type="ARBA" id="ARBA00022692"/>
    </source>
</evidence>
<accession>A0A9D2J325</accession>
<comment type="caution">
    <text evidence="8">The sequence shown here is derived from an EMBL/GenBank/DDBJ whole genome shotgun (WGS) entry which is preliminary data.</text>
</comment>
<comment type="subcellular location">
    <subcellularLocation>
        <location evidence="1">Cell membrane</location>
        <topology evidence="1">Multi-pass membrane protein</topology>
    </subcellularLocation>
</comment>
<organism evidence="8 9">
    <name type="scientific">Candidatus Ruania gallistercoris</name>
    <dbReference type="NCBI Taxonomy" id="2838746"/>
    <lineage>
        <taxon>Bacteria</taxon>
        <taxon>Bacillati</taxon>
        <taxon>Actinomycetota</taxon>
        <taxon>Actinomycetes</taxon>
        <taxon>Micrococcales</taxon>
        <taxon>Ruaniaceae</taxon>
        <taxon>Ruania</taxon>
    </lineage>
</organism>
<name>A0A9D2J325_9MICO</name>
<evidence type="ECO:0000256" key="2">
    <source>
        <dbReference type="ARBA" id="ARBA00022475"/>
    </source>
</evidence>
<keyword evidence="4 6" id="KW-1133">Transmembrane helix</keyword>
<dbReference type="InterPro" id="IPR018076">
    <property type="entry name" value="T2SS_GspF_dom"/>
</dbReference>
<dbReference type="EMBL" id="DXBY01000050">
    <property type="protein sequence ID" value="HIZ34673.1"/>
    <property type="molecule type" value="Genomic_DNA"/>
</dbReference>